<protein>
    <submittedName>
        <fullName evidence="2">DUF2238 domain-containing protein</fullName>
    </submittedName>
</protein>
<comment type="caution">
    <text evidence="2">The sequence shown here is derived from an EMBL/GenBank/DDBJ whole genome shotgun (WGS) entry which is preliminary data.</text>
</comment>
<feature type="transmembrane region" description="Helical" evidence="1">
    <location>
        <begin position="45"/>
        <end position="64"/>
    </location>
</feature>
<feature type="transmembrane region" description="Helical" evidence="1">
    <location>
        <begin position="193"/>
        <end position="211"/>
    </location>
</feature>
<feature type="transmembrane region" description="Helical" evidence="1">
    <location>
        <begin position="18"/>
        <end position="39"/>
    </location>
</feature>
<organism evidence="2 3">
    <name type="scientific">Alsobacter ponti</name>
    <dbReference type="NCBI Taxonomy" id="2962936"/>
    <lineage>
        <taxon>Bacteria</taxon>
        <taxon>Pseudomonadati</taxon>
        <taxon>Pseudomonadota</taxon>
        <taxon>Alphaproteobacteria</taxon>
        <taxon>Hyphomicrobiales</taxon>
        <taxon>Alsobacteraceae</taxon>
        <taxon>Alsobacter</taxon>
    </lineage>
</organism>
<keyword evidence="1" id="KW-0472">Membrane</keyword>
<dbReference type="Pfam" id="PF09997">
    <property type="entry name" value="DUF2238"/>
    <property type="match status" value="1"/>
</dbReference>
<dbReference type="InterPro" id="IPR058534">
    <property type="entry name" value="YjdF"/>
</dbReference>
<proteinExistence type="predicted"/>
<keyword evidence="3" id="KW-1185">Reference proteome</keyword>
<feature type="transmembrane region" description="Helical" evidence="1">
    <location>
        <begin position="114"/>
        <end position="132"/>
    </location>
</feature>
<dbReference type="RefSeq" id="WP_254743881.1">
    <property type="nucleotide sequence ID" value="NZ_JANCLU010000015.1"/>
</dbReference>
<dbReference type="InterPro" id="IPR014509">
    <property type="entry name" value="YjdF-like"/>
</dbReference>
<accession>A0ABT1LEC1</accession>
<gene>
    <name evidence="2" type="ORF">NK718_15090</name>
</gene>
<dbReference type="EMBL" id="JANCLU010000015">
    <property type="protein sequence ID" value="MCP8939852.1"/>
    <property type="molecule type" value="Genomic_DNA"/>
</dbReference>
<sequence length="221" mass="24429">MADELTPGPDATQRRPSAAFPAVLAVLFLLATPVSYVGAYDRLTWWLETLPALLALPALALAWPRWRLSNLLLVFIFLHALILLTGGHYTYARVPLGDWAAHAFGWTRNNFDKLGHLAQGFVPALLTREILLRWSPFRQTPRSLFVPVMAVACPLAFSAFYEIIEWWVALATGTAATDFLGTQGDPWDTQSDMLFALVGALAAVTLMGRAHDRSIARVEGR</sequence>
<keyword evidence="1" id="KW-1133">Transmembrane helix</keyword>
<evidence type="ECO:0000256" key="1">
    <source>
        <dbReference type="SAM" id="Phobius"/>
    </source>
</evidence>
<dbReference type="Proteomes" id="UP001205890">
    <property type="component" value="Unassembled WGS sequence"/>
</dbReference>
<name>A0ABT1LEC1_9HYPH</name>
<evidence type="ECO:0000313" key="2">
    <source>
        <dbReference type="EMBL" id="MCP8939852.1"/>
    </source>
</evidence>
<evidence type="ECO:0000313" key="3">
    <source>
        <dbReference type="Proteomes" id="UP001205890"/>
    </source>
</evidence>
<dbReference type="PIRSF" id="PIRSF020606">
    <property type="entry name" value="UCP020606"/>
    <property type="match status" value="1"/>
</dbReference>
<feature type="transmembrane region" description="Helical" evidence="1">
    <location>
        <begin position="71"/>
        <end position="91"/>
    </location>
</feature>
<feature type="transmembrane region" description="Helical" evidence="1">
    <location>
        <begin position="144"/>
        <end position="164"/>
    </location>
</feature>
<keyword evidence="1" id="KW-0812">Transmembrane</keyword>
<reference evidence="2 3" key="1">
    <citation type="submission" date="2022-07" db="EMBL/GenBank/DDBJ databases">
        <authorList>
            <person name="Li W.-J."/>
            <person name="Deng Q.-Q."/>
        </authorList>
    </citation>
    <scope>NUCLEOTIDE SEQUENCE [LARGE SCALE GENOMIC DNA]</scope>
    <source>
        <strain evidence="2 3">SYSU M60028</strain>
    </source>
</reference>